<dbReference type="InterPro" id="IPR000715">
    <property type="entry name" value="Glycosyl_transferase_4"/>
</dbReference>
<dbReference type="CDD" id="cd06854">
    <property type="entry name" value="GT_WbpL_WbcO_like"/>
    <property type="match status" value="1"/>
</dbReference>
<evidence type="ECO:0000256" key="4">
    <source>
        <dbReference type="ARBA" id="ARBA00022692"/>
    </source>
</evidence>
<feature type="transmembrane region" description="Helical" evidence="8">
    <location>
        <begin position="139"/>
        <end position="159"/>
    </location>
</feature>
<feature type="binding site" evidence="7">
    <location>
        <position position="158"/>
    </location>
    <ligand>
        <name>Mg(2+)</name>
        <dbReference type="ChEBI" id="CHEBI:18420"/>
    </ligand>
</feature>
<evidence type="ECO:0000256" key="6">
    <source>
        <dbReference type="ARBA" id="ARBA00023136"/>
    </source>
</evidence>
<evidence type="ECO:0000256" key="7">
    <source>
        <dbReference type="PIRSR" id="PIRSR600715-1"/>
    </source>
</evidence>
<reference evidence="9 10" key="1">
    <citation type="submission" date="2019-10" db="EMBL/GenBank/DDBJ databases">
        <title>Draft genome sequence of Marinobacter hydrocarbonoclasticus NCT7M from the microbiome of the marine copepod.</title>
        <authorList>
            <person name="Nuttall R."/>
            <person name="Sharma G."/>
            <person name="Moisander P."/>
        </authorList>
    </citation>
    <scope>NUCLEOTIDE SEQUENCE [LARGE SCALE GENOMIC DNA]</scope>
    <source>
        <strain evidence="9 10">NCT7M</strain>
    </source>
</reference>
<keyword evidence="7" id="KW-0479">Metal-binding</keyword>
<evidence type="ECO:0000313" key="10">
    <source>
        <dbReference type="Proteomes" id="UP000469950"/>
    </source>
</evidence>
<dbReference type="GO" id="GO:0009103">
    <property type="term" value="P:lipopolysaccharide biosynthetic process"/>
    <property type="evidence" value="ECO:0007669"/>
    <property type="project" value="TreeGrafter"/>
</dbReference>
<feature type="transmembrane region" description="Helical" evidence="8">
    <location>
        <begin position="166"/>
        <end position="184"/>
    </location>
</feature>
<feature type="transmembrane region" description="Helical" evidence="8">
    <location>
        <begin position="320"/>
        <end position="338"/>
    </location>
</feature>
<evidence type="ECO:0000256" key="3">
    <source>
        <dbReference type="ARBA" id="ARBA00022679"/>
    </source>
</evidence>
<organism evidence="9 10">
    <name type="scientific">Marinobacter nauticus</name>
    <name type="common">Marinobacter hydrocarbonoclasticus</name>
    <name type="synonym">Marinobacter aquaeolei</name>
    <dbReference type="NCBI Taxonomy" id="2743"/>
    <lineage>
        <taxon>Bacteria</taxon>
        <taxon>Pseudomonadati</taxon>
        <taxon>Pseudomonadota</taxon>
        <taxon>Gammaproteobacteria</taxon>
        <taxon>Pseudomonadales</taxon>
        <taxon>Marinobacteraceae</taxon>
        <taxon>Marinobacter</taxon>
    </lineage>
</organism>
<keyword evidence="4 8" id="KW-0812">Transmembrane</keyword>
<keyword evidence="2" id="KW-1003">Cell membrane</keyword>
<keyword evidence="3 9" id="KW-0808">Transferase</keyword>
<accession>A0A833N901</accession>
<feature type="transmembrane region" description="Helical" evidence="8">
    <location>
        <begin position="51"/>
        <end position="71"/>
    </location>
</feature>
<proteinExistence type="predicted"/>
<feature type="transmembrane region" description="Helical" evidence="8">
    <location>
        <begin position="6"/>
        <end position="30"/>
    </location>
</feature>
<keyword evidence="7" id="KW-0460">Magnesium</keyword>
<feature type="transmembrane region" description="Helical" evidence="8">
    <location>
        <begin position="190"/>
        <end position="209"/>
    </location>
</feature>
<comment type="cofactor">
    <cofactor evidence="7">
        <name>Mg(2+)</name>
        <dbReference type="ChEBI" id="CHEBI:18420"/>
    </cofactor>
</comment>
<evidence type="ECO:0000256" key="5">
    <source>
        <dbReference type="ARBA" id="ARBA00022989"/>
    </source>
</evidence>
<gene>
    <name evidence="9" type="ORF">F6453_3744</name>
</gene>
<dbReference type="GO" id="GO:0071555">
    <property type="term" value="P:cell wall organization"/>
    <property type="evidence" value="ECO:0007669"/>
    <property type="project" value="TreeGrafter"/>
</dbReference>
<feature type="transmembrane region" description="Helical" evidence="8">
    <location>
        <begin position="221"/>
        <end position="238"/>
    </location>
</feature>
<dbReference type="Proteomes" id="UP000469950">
    <property type="component" value="Unassembled WGS sequence"/>
</dbReference>
<dbReference type="PANTHER" id="PTHR22926">
    <property type="entry name" value="PHOSPHO-N-ACETYLMURAMOYL-PENTAPEPTIDE-TRANSFERASE"/>
    <property type="match status" value="1"/>
</dbReference>
<dbReference type="EMBL" id="WBMP01000025">
    <property type="protein sequence ID" value="KAE8543950.1"/>
    <property type="molecule type" value="Genomic_DNA"/>
</dbReference>
<protein>
    <submittedName>
        <fullName evidence="9">Undecaprenyl-phosphate alpha-N-acetylglucosaminyl 1-phosphate transferase</fullName>
        <ecNumber evidence="9">2.7.8.33</ecNumber>
    </submittedName>
</protein>
<comment type="caution">
    <text evidence="9">The sequence shown here is derived from an EMBL/GenBank/DDBJ whole genome shotgun (WGS) entry which is preliminary data.</text>
</comment>
<dbReference type="AlphaFoldDB" id="A0A833N901"/>
<dbReference type="GO" id="GO:0046872">
    <property type="term" value="F:metal ion binding"/>
    <property type="evidence" value="ECO:0007669"/>
    <property type="project" value="UniProtKB-KW"/>
</dbReference>
<sequence>MSTLSITLSLALLAVIASAASLTVLVRSWAIRKSALVHPTERCSHTIPTPHGGGIAIAAISIILGLLFSMMDWVPDYSMVAFMLLGFVMVALGVWDDFGDLSPKFRLIVHFVVVGVGLASVPSLPVLSVFGTAVDTSEIVALWPLLAVCWVWLINLYNFMDGIDGLAAIQALVLFGGMAVNFWFMGHANWSWICLFILGAVLGFTLLNWPPAKIFMGDGGSGFLGFVIGFMMLLSASITHVSMWSWVILLTLFVADATTTLLVRLLTGQNVLQAHRLHTYQKLATKLGSHSKVTLGYGAVMLFILLPCSILANAYPHSGLFIFSVLFVLFSVLAYWFGAGRLTSFSRRGC</sequence>
<evidence type="ECO:0000256" key="8">
    <source>
        <dbReference type="SAM" id="Phobius"/>
    </source>
</evidence>
<evidence type="ECO:0000313" key="9">
    <source>
        <dbReference type="EMBL" id="KAE8543950.1"/>
    </source>
</evidence>
<dbReference type="RefSeq" id="WP_153741690.1">
    <property type="nucleotide sequence ID" value="NZ_WBMP01000025.1"/>
</dbReference>
<name>A0A833N901_MARNT</name>
<feature type="transmembrane region" description="Helical" evidence="8">
    <location>
        <begin position="244"/>
        <end position="266"/>
    </location>
</feature>
<keyword evidence="6 8" id="KW-0472">Membrane</keyword>
<feature type="transmembrane region" description="Helical" evidence="8">
    <location>
        <begin position="77"/>
        <end position="95"/>
    </location>
</feature>
<feature type="transmembrane region" description="Helical" evidence="8">
    <location>
        <begin position="295"/>
        <end position="314"/>
    </location>
</feature>
<dbReference type="PANTHER" id="PTHR22926:SF3">
    <property type="entry name" value="UNDECAPRENYL-PHOSPHATE ALPHA-N-ACETYLGLUCOSAMINYL 1-PHOSPHATE TRANSFERASE"/>
    <property type="match status" value="1"/>
</dbReference>
<evidence type="ECO:0000256" key="1">
    <source>
        <dbReference type="ARBA" id="ARBA00004651"/>
    </source>
</evidence>
<evidence type="ECO:0000256" key="2">
    <source>
        <dbReference type="ARBA" id="ARBA00022475"/>
    </source>
</evidence>
<comment type="subcellular location">
    <subcellularLocation>
        <location evidence="1">Cell membrane</location>
        <topology evidence="1">Multi-pass membrane protein</topology>
    </subcellularLocation>
</comment>
<dbReference type="GO" id="GO:0044038">
    <property type="term" value="P:cell wall macromolecule biosynthetic process"/>
    <property type="evidence" value="ECO:0007669"/>
    <property type="project" value="TreeGrafter"/>
</dbReference>
<keyword evidence="5 8" id="KW-1133">Transmembrane helix</keyword>
<dbReference type="GO" id="GO:0005886">
    <property type="term" value="C:plasma membrane"/>
    <property type="evidence" value="ECO:0007669"/>
    <property type="project" value="UniProtKB-SubCell"/>
</dbReference>
<dbReference type="Pfam" id="PF00953">
    <property type="entry name" value="Glycos_transf_4"/>
    <property type="match status" value="1"/>
</dbReference>
<dbReference type="EC" id="2.7.8.33" evidence="9"/>
<dbReference type="GO" id="GO:0036380">
    <property type="term" value="F:UDP-N-acetylglucosamine-undecaprenyl-phosphate N-acetylglucosaminephosphotransferase activity"/>
    <property type="evidence" value="ECO:0007669"/>
    <property type="project" value="UniProtKB-EC"/>
</dbReference>
<feature type="binding site" evidence="7">
    <location>
        <position position="218"/>
    </location>
    <ligand>
        <name>Mg(2+)</name>
        <dbReference type="ChEBI" id="CHEBI:18420"/>
    </ligand>
</feature>
<feature type="transmembrane region" description="Helical" evidence="8">
    <location>
        <begin position="107"/>
        <end position="127"/>
    </location>
</feature>